<keyword evidence="1" id="KW-0805">Transcription regulation</keyword>
<feature type="domain" description="HTH araC/xylS-type" evidence="4">
    <location>
        <begin position="249"/>
        <end position="347"/>
    </location>
</feature>
<dbReference type="PANTHER" id="PTHR47894">
    <property type="entry name" value="HTH-TYPE TRANSCRIPTIONAL REGULATOR GADX"/>
    <property type="match status" value="1"/>
</dbReference>
<dbReference type="GO" id="GO:0003700">
    <property type="term" value="F:DNA-binding transcription factor activity"/>
    <property type="evidence" value="ECO:0007669"/>
    <property type="project" value="InterPro"/>
</dbReference>
<dbReference type="RefSeq" id="WP_184807934.1">
    <property type="nucleotide sequence ID" value="NZ_JACIIZ010000039.1"/>
</dbReference>
<proteinExistence type="predicted"/>
<reference evidence="5 6" key="1">
    <citation type="submission" date="2020-08" db="EMBL/GenBank/DDBJ databases">
        <title>Genomic Encyclopedia of Type Strains, Phase IV (KMG-IV): sequencing the most valuable type-strain genomes for metagenomic binning, comparative biology and taxonomic classification.</title>
        <authorList>
            <person name="Goeker M."/>
        </authorList>
    </citation>
    <scope>NUCLEOTIDE SEQUENCE [LARGE SCALE GENOMIC DNA]</scope>
    <source>
        <strain evidence="5 6">DSM 22198</strain>
    </source>
</reference>
<dbReference type="SUPFAM" id="SSF46689">
    <property type="entry name" value="Homeodomain-like"/>
    <property type="match status" value="1"/>
</dbReference>
<protein>
    <submittedName>
        <fullName evidence="5">AraC-like DNA-binding protein</fullName>
    </submittedName>
</protein>
<comment type="caution">
    <text evidence="5">The sequence shown here is derived from an EMBL/GenBank/DDBJ whole genome shotgun (WGS) entry which is preliminary data.</text>
</comment>
<evidence type="ECO:0000256" key="3">
    <source>
        <dbReference type="ARBA" id="ARBA00023163"/>
    </source>
</evidence>
<dbReference type="InterPro" id="IPR032687">
    <property type="entry name" value="AraC-type_N"/>
</dbReference>
<keyword evidence="6" id="KW-1185">Reference proteome</keyword>
<dbReference type="PANTHER" id="PTHR47894:SF4">
    <property type="entry name" value="HTH-TYPE TRANSCRIPTIONAL REGULATOR GADX"/>
    <property type="match status" value="1"/>
</dbReference>
<dbReference type="EMBL" id="JACIIZ010000039">
    <property type="protein sequence ID" value="MBB6255426.1"/>
    <property type="molecule type" value="Genomic_DNA"/>
</dbReference>
<accession>A0A7X0B6N1</accession>
<dbReference type="Proteomes" id="UP000539175">
    <property type="component" value="Unassembled WGS sequence"/>
</dbReference>
<dbReference type="Pfam" id="PF12625">
    <property type="entry name" value="Arabinose_bd"/>
    <property type="match status" value="1"/>
</dbReference>
<dbReference type="GO" id="GO:0005829">
    <property type="term" value="C:cytosol"/>
    <property type="evidence" value="ECO:0007669"/>
    <property type="project" value="TreeGrafter"/>
</dbReference>
<dbReference type="SMART" id="SM00342">
    <property type="entry name" value="HTH_ARAC"/>
    <property type="match status" value="1"/>
</dbReference>
<dbReference type="Pfam" id="PF12833">
    <property type="entry name" value="HTH_18"/>
    <property type="match status" value="1"/>
</dbReference>
<evidence type="ECO:0000259" key="4">
    <source>
        <dbReference type="PROSITE" id="PS01124"/>
    </source>
</evidence>
<name>A0A7X0B6N1_9PROT</name>
<keyword evidence="2 5" id="KW-0238">DNA-binding</keyword>
<evidence type="ECO:0000313" key="6">
    <source>
        <dbReference type="Proteomes" id="UP000539175"/>
    </source>
</evidence>
<gene>
    <name evidence="5" type="ORF">FHS74_006025</name>
</gene>
<keyword evidence="3" id="KW-0804">Transcription</keyword>
<organism evidence="5 6">
    <name type="scientific">Nitrospirillum iridis</name>
    <dbReference type="NCBI Taxonomy" id="765888"/>
    <lineage>
        <taxon>Bacteria</taxon>
        <taxon>Pseudomonadati</taxon>
        <taxon>Pseudomonadota</taxon>
        <taxon>Alphaproteobacteria</taxon>
        <taxon>Rhodospirillales</taxon>
        <taxon>Azospirillaceae</taxon>
        <taxon>Nitrospirillum</taxon>
    </lineage>
</organism>
<dbReference type="InterPro" id="IPR009057">
    <property type="entry name" value="Homeodomain-like_sf"/>
</dbReference>
<evidence type="ECO:0000256" key="1">
    <source>
        <dbReference type="ARBA" id="ARBA00023015"/>
    </source>
</evidence>
<evidence type="ECO:0000256" key="2">
    <source>
        <dbReference type="ARBA" id="ARBA00023125"/>
    </source>
</evidence>
<dbReference type="AlphaFoldDB" id="A0A7X0B6N1"/>
<dbReference type="GO" id="GO:0000976">
    <property type="term" value="F:transcription cis-regulatory region binding"/>
    <property type="evidence" value="ECO:0007669"/>
    <property type="project" value="TreeGrafter"/>
</dbReference>
<dbReference type="InterPro" id="IPR018060">
    <property type="entry name" value="HTH_AraC"/>
</dbReference>
<dbReference type="Gene3D" id="1.10.10.60">
    <property type="entry name" value="Homeodomain-like"/>
    <property type="match status" value="1"/>
</dbReference>
<dbReference type="PROSITE" id="PS01124">
    <property type="entry name" value="HTH_ARAC_FAMILY_2"/>
    <property type="match status" value="1"/>
</dbReference>
<sequence length="359" mass="39614">MPSARTDDLTAPSDRLAHTSTFSVWSSWRVMLQDAGVNGANVLRRAKLPDDLFARESVRLDSATYFRLWDAINEEAGNAGGPAPLRFAQKMSTDWFNPELFVALCSEDLNGALDRLAKYKSGPVALRLEHTPRSTTAALEFLDPGLTPPRLLMVFKLVFLVQLARMATRSPVNPLRVGWPSPNLSIRDADAYASWFSVPVEDLPIPAVVFAAEDTQRPFLTANHGMWKFFEPGLRQRLSDLKKHASTIERLRSALIEALPAGEVSMPAVCKKLGVSVRTLQRRLQDEGSSFQQTLDAVRKSLAHHYLYNSSLSNTEIAFLLGYEASNSFVRAFQAWTGSTPQAVRLAHSNAGGEASGQT</sequence>
<evidence type="ECO:0000313" key="5">
    <source>
        <dbReference type="EMBL" id="MBB6255426.1"/>
    </source>
</evidence>